<keyword evidence="1" id="KW-1133">Transmembrane helix</keyword>
<dbReference type="Proteomes" id="UP000502421">
    <property type="component" value="Chromosome"/>
</dbReference>
<reference evidence="3" key="1">
    <citation type="submission" date="2020-04" db="EMBL/GenBank/DDBJ databases">
        <authorList>
            <person name="Kittiwongwattana C."/>
        </authorList>
    </citation>
    <scope>NUCLEOTIDE SEQUENCE [LARGE SCALE GENOMIC DNA]</scope>
    <source>
        <strain evidence="3">1310</strain>
    </source>
</reference>
<gene>
    <name evidence="2" type="ORF">HF329_05830</name>
</gene>
<dbReference type="AlphaFoldDB" id="A0AAE6ZEQ5"/>
<evidence type="ECO:0000313" key="2">
    <source>
        <dbReference type="EMBL" id="QJB30845.1"/>
    </source>
</evidence>
<protein>
    <recommendedName>
        <fullName evidence="4">Lipoprotein</fullName>
    </recommendedName>
</protein>
<dbReference type="EMBL" id="CP051205">
    <property type="protein sequence ID" value="QJB30845.1"/>
    <property type="molecule type" value="Genomic_DNA"/>
</dbReference>
<sequence>MCNGKYFRLTSRQNTYVQTKQLFPLSLCFVFLAACNITPVGPVEELSRSYSPDSSKCLLFYQHQQGAWDGDHACLVTIIKATDTLTATEKSPAVAVYYLDSVYWKGNDSAVILEKYTASAHKGQPPSRDTMVKGISIQVLHR</sequence>
<accession>A0AAE6ZEQ5</accession>
<proteinExistence type="predicted"/>
<dbReference type="PROSITE" id="PS51257">
    <property type="entry name" value="PROKAR_LIPOPROTEIN"/>
    <property type="match status" value="1"/>
</dbReference>
<evidence type="ECO:0008006" key="4">
    <source>
        <dbReference type="Google" id="ProtNLM"/>
    </source>
</evidence>
<name>A0AAE6ZEQ5_9BACT</name>
<organism evidence="2 3">
    <name type="scientific">Chitinophaga oryzae</name>
    <dbReference type="NCBI Taxonomy" id="2725414"/>
    <lineage>
        <taxon>Bacteria</taxon>
        <taxon>Pseudomonadati</taxon>
        <taxon>Bacteroidota</taxon>
        <taxon>Chitinophagia</taxon>
        <taxon>Chitinophagales</taxon>
        <taxon>Chitinophagaceae</taxon>
        <taxon>Chitinophaga</taxon>
    </lineage>
</organism>
<dbReference type="RefSeq" id="WP_168803123.1">
    <property type="nucleotide sequence ID" value="NZ_CP051205.1"/>
</dbReference>
<keyword evidence="1" id="KW-0472">Membrane</keyword>
<keyword evidence="1" id="KW-0812">Transmembrane</keyword>
<dbReference type="KEGG" id="coy:HF329_05830"/>
<evidence type="ECO:0000256" key="1">
    <source>
        <dbReference type="SAM" id="Phobius"/>
    </source>
</evidence>
<feature type="transmembrane region" description="Helical" evidence="1">
    <location>
        <begin position="21"/>
        <end position="41"/>
    </location>
</feature>
<evidence type="ECO:0000313" key="3">
    <source>
        <dbReference type="Proteomes" id="UP000502421"/>
    </source>
</evidence>